<dbReference type="PANTHER" id="PTHR18964:SF149">
    <property type="entry name" value="BIFUNCTIONAL UDP-N-ACETYLGLUCOSAMINE 2-EPIMERASE_N-ACETYLMANNOSAMINE KINASE"/>
    <property type="match status" value="1"/>
</dbReference>
<keyword evidence="3" id="KW-0119">Carbohydrate metabolism</keyword>
<dbReference type="Gene3D" id="1.10.10.10">
    <property type="entry name" value="Winged helix-like DNA-binding domain superfamily/Winged helix DNA-binding domain"/>
    <property type="match status" value="1"/>
</dbReference>
<dbReference type="RefSeq" id="WP_029160655.1">
    <property type="nucleotide sequence ID" value="NZ_CP009933.1"/>
</dbReference>
<dbReference type="InterPro" id="IPR036388">
    <property type="entry name" value="WH-like_DNA-bd_sf"/>
</dbReference>
<evidence type="ECO:0000313" key="5">
    <source>
        <dbReference type="Proteomes" id="UP000033115"/>
    </source>
</evidence>
<dbReference type="SUPFAM" id="SSF53067">
    <property type="entry name" value="Actin-like ATPase domain"/>
    <property type="match status" value="1"/>
</dbReference>
<dbReference type="Proteomes" id="UP000033115">
    <property type="component" value="Chromosome"/>
</dbReference>
<evidence type="ECO:0000256" key="1">
    <source>
        <dbReference type="ARBA" id="ARBA00002486"/>
    </source>
</evidence>
<dbReference type="AlphaFoldDB" id="A0A0E3JYL2"/>
<dbReference type="SUPFAM" id="SSF46785">
    <property type="entry name" value="Winged helix' DNA-binding domain"/>
    <property type="match status" value="1"/>
</dbReference>
<name>A0A0E3JYL2_CLOSL</name>
<dbReference type="STRING" id="1548.CSCA_0458"/>
<comment type="similarity">
    <text evidence="2">Belongs to the ROK (NagC/XylR) family.</text>
</comment>
<reference evidence="4 5" key="1">
    <citation type="journal article" date="2015" name="J. Biotechnol.">
        <title>Complete genome sequence of a malodorant-producing acetogen, Clostridium scatologenes ATCC 25775(T).</title>
        <authorList>
            <person name="Zhu Z."/>
            <person name="Guo T."/>
            <person name="Zheng H."/>
            <person name="Song T."/>
            <person name="Ouyang P."/>
            <person name="Xie J."/>
        </authorList>
    </citation>
    <scope>NUCLEOTIDE SEQUENCE [LARGE SCALE GENOMIC DNA]</scope>
    <source>
        <strain evidence="4 5">ATCC 25775</strain>
    </source>
</reference>
<proteinExistence type="inferred from homology"/>
<dbReference type="Pfam" id="PF00480">
    <property type="entry name" value="ROK"/>
    <property type="match status" value="1"/>
</dbReference>
<protein>
    <submittedName>
        <fullName evidence="4">ROK family protein</fullName>
    </submittedName>
</protein>
<dbReference type="InterPro" id="IPR000600">
    <property type="entry name" value="ROK"/>
</dbReference>
<sequence length="400" mass="44335">MKKILKKLSNRELETLNIIQKKALITKKNIQAITGMTLTTLNRVMKSLEDKKLIAEAGISKSTGGRKAVKYSVVENGLYAIGVDISRTYVRIIILNLKMTILAKEEFFMNDTFSPEKTVEKIGNLINEKLLKLSIDKSEVLGIGIGTVGPLDREKGIMLNPENFFNGGWRNVPIRNMFEKKTLLPCFIDNGTNAAVLAEYLFGKGKDLKNVVYIHCGIGIRSSVINNGIIIRTMRDSEDSFAHMVVDFNGEKCSCGNKGCLDSYSSINAIVKSFNSILKNNSNSVNEEIKEEDYNKILELAVHNNKTAVEIINKGAEILGVGLANMVRILNPQLVILYGTLIKNYKLYYNKCIDAFNKNNCLNNDVIFSDGGEFKENAIAVGSGLIVIENYLKKTGIGGK</sequence>
<dbReference type="InterPro" id="IPR036390">
    <property type="entry name" value="WH_DNA-bd_sf"/>
</dbReference>
<evidence type="ECO:0000256" key="2">
    <source>
        <dbReference type="ARBA" id="ARBA00006479"/>
    </source>
</evidence>
<keyword evidence="5" id="KW-1185">Reference proteome</keyword>
<dbReference type="Gene3D" id="3.30.420.40">
    <property type="match status" value="2"/>
</dbReference>
<dbReference type="EMBL" id="CP009933">
    <property type="protein sequence ID" value="AKA67583.1"/>
    <property type="molecule type" value="Genomic_DNA"/>
</dbReference>
<evidence type="ECO:0000256" key="3">
    <source>
        <dbReference type="ARBA" id="ARBA00022629"/>
    </source>
</evidence>
<dbReference type="PANTHER" id="PTHR18964">
    <property type="entry name" value="ROK (REPRESSOR, ORF, KINASE) FAMILY"/>
    <property type="match status" value="1"/>
</dbReference>
<dbReference type="KEGG" id="csq:CSCA_0458"/>
<dbReference type="HOGENOM" id="CLU_036604_13_1_9"/>
<comment type="function">
    <text evidence="1">Transcriptional repressor of xylose-utilizing enzymes.</text>
</comment>
<dbReference type="Pfam" id="PF13412">
    <property type="entry name" value="HTH_24"/>
    <property type="match status" value="1"/>
</dbReference>
<organism evidence="4 5">
    <name type="scientific">Clostridium scatologenes</name>
    <dbReference type="NCBI Taxonomy" id="1548"/>
    <lineage>
        <taxon>Bacteria</taxon>
        <taxon>Bacillati</taxon>
        <taxon>Bacillota</taxon>
        <taxon>Clostridia</taxon>
        <taxon>Eubacteriales</taxon>
        <taxon>Clostridiaceae</taxon>
        <taxon>Clostridium</taxon>
    </lineage>
</organism>
<gene>
    <name evidence="4" type="ORF">CSCA_0458</name>
</gene>
<dbReference type="GO" id="GO:0042732">
    <property type="term" value="P:D-xylose metabolic process"/>
    <property type="evidence" value="ECO:0007669"/>
    <property type="project" value="UniProtKB-KW"/>
</dbReference>
<keyword evidence="3" id="KW-0859">Xylose metabolism</keyword>
<evidence type="ECO:0000313" key="4">
    <source>
        <dbReference type="EMBL" id="AKA67583.1"/>
    </source>
</evidence>
<accession>A0A0E3JYL2</accession>
<dbReference type="InterPro" id="IPR043129">
    <property type="entry name" value="ATPase_NBD"/>
</dbReference>